<evidence type="ECO:0000259" key="5">
    <source>
        <dbReference type="Pfam" id="PF00535"/>
    </source>
</evidence>
<dbReference type="Gene3D" id="3.90.550.10">
    <property type="entry name" value="Spore Coat Polysaccharide Biosynthesis Protein SpsA, Chain A"/>
    <property type="match status" value="1"/>
</dbReference>
<dbReference type="Pfam" id="PF00535">
    <property type="entry name" value="Glycos_transf_2"/>
    <property type="match status" value="1"/>
</dbReference>
<organism evidence="6 7">
    <name type="scientific">Pseudarthrobacter siccitolerans</name>
    <dbReference type="NCBI Taxonomy" id="861266"/>
    <lineage>
        <taxon>Bacteria</taxon>
        <taxon>Bacillati</taxon>
        <taxon>Actinomycetota</taxon>
        <taxon>Actinomycetes</taxon>
        <taxon>Micrococcales</taxon>
        <taxon>Micrococcaceae</taxon>
        <taxon>Pseudarthrobacter</taxon>
    </lineage>
</organism>
<reference evidence="6 7" key="1">
    <citation type="submission" date="2023-07" db="EMBL/GenBank/DDBJ databases">
        <title>Comparative genomics of wheat-associated soil bacteria to identify genetic determinants of phenazine resistance.</title>
        <authorList>
            <person name="Mouncey N."/>
        </authorList>
    </citation>
    <scope>NUCLEOTIDE SEQUENCE [LARGE SCALE GENOMIC DNA]</scope>
    <source>
        <strain evidence="6 7">W1I3</strain>
    </source>
</reference>
<dbReference type="PANTHER" id="PTHR43179:SF12">
    <property type="entry name" value="GALACTOFURANOSYLTRANSFERASE GLFT2"/>
    <property type="match status" value="1"/>
</dbReference>
<accession>A0ABU0PHL7</accession>
<evidence type="ECO:0000256" key="3">
    <source>
        <dbReference type="ARBA" id="ARBA00022676"/>
    </source>
</evidence>
<evidence type="ECO:0000313" key="7">
    <source>
        <dbReference type="Proteomes" id="UP001236806"/>
    </source>
</evidence>
<dbReference type="EMBL" id="JAUSXB010000001">
    <property type="protein sequence ID" value="MDQ0673456.1"/>
    <property type="molecule type" value="Genomic_DNA"/>
</dbReference>
<dbReference type="PANTHER" id="PTHR43179">
    <property type="entry name" value="RHAMNOSYLTRANSFERASE WBBL"/>
    <property type="match status" value="1"/>
</dbReference>
<comment type="similarity">
    <text evidence="2">Belongs to the glycosyltransferase 2 family.</text>
</comment>
<protein>
    <submittedName>
        <fullName evidence="6">Rhamnosyltransferase</fullName>
        <ecNumber evidence="6">2.4.1.-</ecNumber>
    </submittedName>
</protein>
<dbReference type="Proteomes" id="UP001236806">
    <property type="component" value="Unassembled WGS sequence"/>
</dbReference>
<evidence type="ECO:0000256" key="4">
    <source>
        <dbReference type="ARBA" id="ARBA00022679"/>
    </source>
</evidence>
<sequence>MTANEVSARLQQNSEVCAVVSAFNPGPENVENVKWLLRYVSKVVIVDDGSPGDVTDMMSAFEELGAVVIRLDTNSGIAKALNTGIKAARERWNPEWVVTMDQDSRFSGNYIRAALATACSSSRPETVGMVCAESHNGTPLPTLGGTGEPEVFDPMTSGSLVRSHVFDSVGYFDDDFFIDCVDTEFNARLRDHGFRSLAGRGCDLKHSLGNARPMKIFGWRVRVGQKKLNVYYHPPFRVYYITRNSLVMARRFGRRQPAWVLRRLYMEVQSHIVRFVYGPNRRKHLIAAIAGAKDALRGRMGKIDDALAARLR</sequence>
<proteinExistence type="inferred from homology"/>
<evidence type="ECO:0000313" key="6">
    <source>
        <dbReference type="EMBL" id="MDQ0673456.1"/>
    </source>
</evidence>
<feature type="domain" description="Glycosyltransferase 2-like" evidence="5">
    <location>
        <begin position="33"/>
        <end position="118"/>
    </location>
</feature>
<dbReference type="InterPro" id="IPR029044">
    <property type="entry name" value="Nucleotide-diphossugar_trans"/>
</dbReference>
<dbReference type="EC" id="2.4.1.-" evidence="6"/>
<keyword evidence="7" id="KW-1185">Reference proteome</keyword>
<gene>
    <name evidence="6" type="ORF">QFZ36_001017</name>
</gene>
<keyword evidence="3 6" id="KW-0328">Glycosyltransferase</keyword>
<name>A0ABU0PHL7_9MICC</name>
<comment type="caution">
    <text evidence="6">The sequence shown here is derived from an EMBL/GenBank/DDBJ whole genome shotgun (WGS) entry which is preliminary data.</text>
</comment>
<keyword evidence="4 6" id="KW-0808">Transferase</keyword>
<dbReference type="InterPro" id="IPR001173">
    <property type="entry name" value="Glyco_trans_2-like"/>
</dbReference>
<comment type="pathway">
    <text evidence="1">Cell wall biogenesis; cell wall polysaccharide biosynthesis.</text>
</comment>
<dbReference type="SUPFAM" id="SSF53448">
    <property type="entry name" value="Nucleotide-diphospho-sugar transferases"/>
    <property type="match status" value="1"/>
</dbReference>
<dbReference type="GO" id="GO:0016757">
    <property type="term" value="F:glycosyltransferase activity"/>
    <property type="evidence" value="ECO:0007669"/>
    <property type="project" value="UniProtKB-KW"/>
</dbReference>
<dbReference type="RefSeq" id="WP_306634421.1">
    <property type="nucleotide sequence ID" value="NZ_JAUSXB010000001.1"/>
</dbReference>
<evidence type="ECO:0000256" key="2">
    <source>
        <dbReference type="ARBA" id="ARBA00006739"/>
    </source>
</evidence>
<evidence type="ECO:0000256" key="1">
    <source>
        <dbReference type="ARBA" id="ARBA00004776"/>
    </source>
</evidence>